<keyword evidence="4" id="KW-1185">Reference proteome</keyword>
<dbReference type="SUPFAM" id="SSF56300">
    <property type="entry name" value="Metallo-dependent phosphatases"/>
    <property type="match status" value="1"/>
</dbReference>
<dbReference type="SMART" id="SM00854">
    <property type="entry name" value="PGA_cap"/>
    <property type="match status" value="1"/>
</dbReference>
<dbReference type="InterPro" id="IPR029052">
    <property type="entry name" value="Metallo-depent_PP-like"/>
</dbReference>
<dbReference type="GeneID" id="54577831"/>
<dbReference type="Pfam" id="PF09587">
    <property type="entry name" value="PGA_cap"/>
    <property type="match status" value="1"/>
</dbReference>
<comment type="similarity">
    <text evidence="1">Belongs to the CapA family.</text>
</comment>
<protein>
    <submittedName>
        <fullName evidence="3">Putative polyglutamate biosynthesis protein</fullName>
    </submittedName>
</protein>
<evidence type="ECO:0000313" key="4">
    <source>
        <dbReference type="Proteomes" id="UP000800094"/>
    </source>
</evidence>
<dbReference type="AlphaFoldDB" id="A0A6A6J4K5"/>
<reference evidence="3" key="1">
    <citation type="journal article" date="2020" name="Stud. Mycol.">
        <title>101 Dothideomycetes genomes: a test case for predicting lifestyles and emergence of pathogens.</title>
        <authorList>
            <person name="Haridas S."/>
            <person name="Albert R."/>
            <person name="Binder M."/>
            <person name="Bloem J."/>
            <person name="Labutti K."/>
            <person name="Salamov A."/>
            <person name="Andreopoulos B."/>
            <person name="Baker S."/>
            <person name="Barry K."/>
            <person name="Bills G."/>
            <person name="Bluhm B."/>
            <person name="Cannon C."/>
            <person name="Castanera R."/>
            <person name="Culley D."/>
            <person name="Daum C."/>
            <person name="Ezra D."/>
            <person name="Gonzalez J."/>
            <person name="Henrissat B."/>
            <person name="Kuo A."/>
            <person name="Liang C."/>
            <person name="Lipzen A."/>
            <person name="Lutzoni F."/>
            <person name="Magnuson J."/>
            <person name="Mondo S."/>
            <person name="Nolan M."/>
            <person name="Ohm R."/>
            <person name="Pangilinan J."/>
            <person name="Park H.-J."/>
            <person name="Ramirez L."/>
            <person name="Alfaro M."/>
            <person name="Sun H."/>
            <person name="Tritt A."/>
            <person name="Yoshinaga Y."/>
            <person name="Zwiers L.-H."/>
            <person name="Turgeon B."/>
            <person name="Goodwin S."/>
            <person name="Spatafora J."/>
            <person name="Crous P."/>
            <person name="Grigoriev I."/>
        </authorList>
    </citation>
    <scope>NUCLEOTIDE SEQUENCE</scope>
    <source>
        <strain evidence="3">CBS 122368</strain>
    </source>
</reference>
<dbReference type="PANTHER" id="PTHR33393:SF11">
    <property type="entry name" value="POLYGLUTAMINE SYNTHESIS ACCESSORY PROTEIN RV0574C-RELATED"/>
    <property type="match status" value="1"/>
</dbReference>
<dbReference type="RefSeq" id="XP_033692462.1">
    <property type="nucleotide sequence ID" value="XM_033824501.1"/>
</dbReference>
<dbReference type="EMBL" id="ML987189">
    <property type="protein sequence ID" value="KAF2257458.1"/>
    <property type="molecule type" value="Genomic_DNA"/>
</dbReference>
<dbReference type="OrthoDB" id="189619at2759"/>
<dbReference type="InterPro" id="IPR052169">
    <property type="entry name" value="CW_Biosynth-Accessory"/>
</dbReference>
<dbReference type="Gene3D" id="3.60.21.10">
    <property type="match status" value="1"/>
</dbReference>
<proteinExistence type="inferred from homology"/>
<evidence type="ECO:0000313" key="3">
    <source>
        <dbReference type="EMBL" id="KAF2257458.1"/>
    </source>
</evidence>
<sequence length="367" mass="41493">MPPPIRFHLNFVGDVMLGRLIDQLLPTHVYCPEEAELIAYFVAGNAALKNYNFKSPWGNTLPLFHAADLNLINLETSITTNPKPWPDKVFNYRMHPANIQCLKEAHINYASLANNHTLDFSEEGLLDTVRKLKDAGIPFAGAGESREEALQPAVLGLKDGEDAYTVHVYSASDHPEDWSAVPKFHLIDYLPSTRNRLKQLLTTPAVKPDLKVFSVHWGPNYAWMPAQEIQSLAHFLIDECGVDMIHGHSSHHIQGVEVYKGRLIIYGCGDFVDDYAVNAKFRNDLSAIWRVEVQKSEGAEGRRLRVRRLEVFPSRIKRFQANLLDKADTDHEWVKRRFGMLCEGFGTEVHKELGDQGQIVVDVDNGD</sequence>
<gene>
    <name evidence="3" type="ORF">BU26DRAFT_44237</name>
</gene>
<evidence type="ECO:0000256" key="1">
    <source>
        <dbReference type="ARBA" id="ARBA00005662"/>
    </source>
</evidence>
<accession>A0A6A6J4K5</accession>
<organism evidence="3 4">
    <name type="scientific">Trematosphaeria pertusa</name>
    <dbReference type="NCBI Taxonomy" id="390896"/>
    <lineage>
        <taxon>Eukaryota</taxon>
        <taxon>Fungi</taxon>
        <taxon>Dikarya</taxon>
        <taxon>Ascomycota</taxon>
        <taxon>Pezizomycotina</taxon>
        <taxon>Dothideomycetes</taxon>
        <taxon>Pleosporomycetidae</taxon>
        <taxon>Pleosporales</taxon>
        <taxon>Massarineae</taxon>
        <taxon>Trematosphaeriaceae</taxon>
        <taxon>Trematosphaeria</taxon>
    </lineage>
</organism>
<evidence type="ECO:0000259" key="2">
    <source>
        <dbReference type="SMART" id="SM00854"/>
    </source>
</evidence>
<feature type="domain" description="Capsule synthesis protein CapA" evidence="2">
    <location>
        <begin position="8"/>
        <end position="275"/>
    </location>
</feature>
<dbReference type="Proteomes" id="UP000800094">
    <property type="component" value="Unassembled WGS sequence"/>
</dbReference>
<dbReference type="CDD" id="cd07381">
    <property type="entry name" value="MPP_CapA"/>
    <property type="match status" value="1"/>
</dbReference>
<dbReference type="InterPro" id="IPR019079">
    <property type="entry name" value="Capsule_synth_CapA"/>
</dbReference>
<name>A0A6A6J4K5_9PLEO</name>
<dbReference type="PANTHER" id="PTHR33393">
    <property type="entry name" value="POLYGLUTAMINE SYNTHESIS ACCESSORY PROTEIN RV0574C-RELATED"/>
    <property type="match status" value="1"/>
</dbReference>